<reference evidence="1" key="2">
    <citation type="submission" date="2025-03" db="EMBL/GenBank/DDBJ databases">
        <authorList>
            <consortium name="ELIXIR-Norway"/>
            <consortium name="Elixir Norway"/>
        </authorList>
    </citation>
    <scope>NUCLEOTIDE SEQUENCE</scope>
</reference>
<gene>
    <name evidence="1" type="ORF">MRATA1EN22A_LOCUS851</name>
</gene>
<name>A0AC59Y234_RANTA</name>
<sequence>MASGPNMMDPICLVENDNEILSVNQKALHILEKISQPVVVVAIVGLYRTGKSYLMNRLAGQNRGFPLGSTVQSETKGIWMWCVPHPSKPNHTLVLLDTEGLGDVEKGDPKNDSWIFALAVLLCSTFVYNSTSTINHQALEQLYYVTELTELIQAKSSPRPDGVEDSTEFVSFFPDFIWAVRDFTLELKLNSHPITEDQYLENALKLIPGRNPKARTSNLPRECIRHFFPTRKCFVFDWPTNNKELLYNIENVSEDQLDPKFLRQTKNFCSYIFTNAKVKTLKEGITVTGNRLRTLVVTYVDTINTGAVPCLENAVTTLAQLENSAAVQKAADHYSEQMTQRPSLPTETLQELLEVHAACEKEAIAVFMESSFKDKDQEFQRSLVEVIKSKKEGFVLQNEEASIKYCQAKLDKLSKALMESISAGAFFVPGGHKLYRKAMERLQQDYRQVPRKGVKENEVFQSFLQSQVAVEKSILQADKALTDGEKAVAEERARNETAEKERELLRQKLQEQQQEMEAQQRSLQENIAQLTEKLARERENILREQTMMLEHKLKAQEALLKEGFRQKSESMKEQIKREANERAKDPSELKVQELQQKLENQKRVLERLRARMRKEIREREKTSAEEWARGEATEREKEPLEQKVKASQSKMEGDQSVFLKGVRLQTTKKMRERENLLRRINERFEMLEILGMIKDELGECCKKTDELLCDTAKILAECPEGEPSEREKELLEQKYKEISQKVEDQKKDFEEFAGKMIEEIGKRQKISAEERAKREAAEREKEFLEQKVKELQEQLEDQERVSEEFRVKKTEKQREREKTSAEMLVQWKIAMWQKKLLEQKVKELQQKKLLEQKVKELQQKLEDQERTFKRFSVILTKEMKEKDDLLRKMNERIQMLERLLRLPEKLEEQDMKKEEQAKREATERENEPLAQKVKELQQKSENQERVFEVLRVKMTEELNERKKASTEEQIKREATEREKESLEKQVEELQQNLEDQERVFQRLRTELTEEMRESEKTSAEEQIKREATEREKESLEKQVEELQQNLEDQERVFQRLRTEMTEEMRESEKALAEKQAKRKAAEREKKLLEQKLKELQQMFEHEERAFKAFRVQITEEVRERDNFLRKMNERIEMLAGDSKNDSWIFVLAVLLSSIFVYNSMSTINLEQLHSVTELTELLRAKSSPRPDGVEYSTEFVSFFPDFIWTVEDFALELKLKGHPITEDQYLENALKLVPGDTMDMAPLNHMPEPLCLIENANGPLLVNPEALKILSAIRQPVVVVAIMGPYRTGKSYLMNKLAGKKKGFSVGSTVQCSTKGIWMWCVPHPKKPNHTLVLLDTEGLGDIEKGDNQNDSWIFALAVLLSSTFIYNSIGTINQQAMDQLHYVTELTGRIRAKSSPDKHEVQDSANFVGFFPDFVWTLRDFSLELEADGQPITADEYLENSLKLKQGNDKKTKNFNEPRLCIRNFFPEKKCFIFDRPAHRKYLIHLEQLQEEDLNPEFREQVADFCFYILSHSKAKTLSGGITVNGPRLESLVLTYVNAISSGDLPCMENAVLALAETENLAAVQKAIAHYDQQMGQKLKLPTETLQELLDLHRATEKEAIEVFMKNSFKDVDQVFQKKLGDKLEAKRDEFCRQNMKASSDYCMALIHDIFHPLYEDVKQGTFSKPGGYYLFIKKMNELKDKYHQVPRKGVQTEETLRKYLDSKEDVADALLQTDQSLTEKEKEIEVERMKSEAAEAANKMLEEMQKKNEQMMQEKEASYQEHMKQLTEKMEKERAQLIADQERVLALKLQEQGRLLQEGFQKESMKLHEEIVALQKKQDEKSDGSVQSHGAQLSITPAKQSLGHMMASDKGDLEQLTSGCRHLLSCSSGLQVPVASGSTKMDPICLVENRKNQLLVNPEALKILDQISQPLVVVAIVGLYRTGKSYLMNRLAGQSHGFHLGSTVRSETKGIWMWCMPHPSKESCTLVLLDTEGLGNVEKEDSKNDLWIFALAVLLSSTFIYNGMNSINNQALQQLHYVTELTELIRTKSSPSSDEVEDSAKFVSFFPDFIWTVRDFTLELELDGNSITEDEYLENALKLTPDEDPQNQNFNLPRECIRKFFPKRKCFIFDRPAGKKKQLLHLEEMPDNQLDEDFQKQSKDFCSYIYTHAKMKTLKEGITVTGNRLGPLVEAYVNAINSGSVPCLENAVITLAQRENSAAVQKAADHYSDQMDQRLSLPTETLQELLEVHAACEKEAIAVFMEHSFKDENQDFQKKLVIMIENKKDDFLLQNEEASDRYCQAELKKLSEPLKMSISEGTFFVPGGHHCYLEARNKLEENYKLIPRKGVKANQVLQSFLQSQAEVEAAILKADQALTDADKAMAEERTKRQAAEMKQDLLKQELSDKNQKMEAQERSHMVQMEQLHVDFQNKSDELHIEITRLRQVIERNENSCLLL</sequence>
<evidence type="ECO:0000313" key="1">
    <source>
        <dbReference type="EMBL" id="CAM9315698.1"/>
    </source>
</evidence>
<accession>A0AC59Y234</accession>
<dbReference type="EMBL" id="OX596085">
    <property type="protein sequence ID" value="CAM9315698.1"/>
    <property type="molecule type" value="Genomic_DNA"/>
</dbReference>
<evidence type="ECO:0000313" key="2">
    <source>
        <dbReference type="Proteomes" id="UP001162501"/>
    </source>
</evidence>
<dbReference type="Proteomes" id="UP001162501">
    <property type="component" value="Chromosome 1"/>
</dbReference>
<organism evidence="1 2">
    <name type="scientific">Rangifer tarandus platyrhynchus</name>
    <name type="common">Svalbard reindeer</name>
    <dbReference type="NCBI Taxonomy" id="3082113"/>
    <lineage>
        <taxon>Eukaryota</taxon>
        <taxon>Metazoa</taxon>
        <taxon>Chordata</taxon>
        <taxon>Craniata</taxon>
        <taxon>Vertebrata</taxon>
        <taxon>Euteleostomi</taxon>
        <taxon>Mammalia</taxon>
        <taxon>Eutheria</taxon>
        <taxon>Laurasiatheria</taxon>
        <taxon>Artiodactyla</taxon>
        <taxon>Ruminantia</taxon>
        <taxon>Pecora</taxon>
        <taxon>Cervidae</taxon>
        <taxon>Odocoileinae</taxon>
        <taxon>Rangifer</taxon>
    </lineage>
</organism>
<proteinExistence type="predicted"/>
<reference evidence="1" key="1">
    <citation type="submission" date="2023-05" db="EMBL/GenBank/DDBJ databases">
        <authorList>
            <consortium name="ELIXIR-Norway"/>
        </authorList>
    </citation>
    <scope>NUCLEOTIDE SEQUENCE</scope>
</reference>
<protein>
    <submittedName>
        <fullName evidence="1">Uncharacterized protein</fullName>
    </submittedName>
</protein>